<evidence type="ECO:0000256" key="1">
    <source>
        <dbReference type="HAMAP-Rule" id="MF_00864"/>
    </source>
</evidence>
<dbReference type="EMBL" id="JAFGDB010000085">
    <property type="protein sequence ID" value="MBN2067783.1"/>
    <property type="molecule type" value="Genomic_DNA"/>
</dbReference>
<dbReference type="PIRSF" id="PIRSF005053">
    <property type="entry name" value="RNA_pol_F_arch"/>
    <property type="match status" value="1"/>
</dbReference>
<reference evidence="2" key="1">
    <citation type="submission" date="2021-01" db="EMBL/GenBank/DDBJ databases">
        <title>Active Sulfur Cycling in an Early Earth Analoge.</title>
        <authorList>
            <person name="Hahn C.R."/>
            <person name="Youssef N.H."/>
            <person name="Elshahed M."/>
        </authorList>
    </citation>
    <scope>NUCLEOTIDE SEQUENCE</scope>
    <source>
        <strain evidence="2">Zod_Metabat.1151</strain>
    </source>
</reference>
<comment type="caution">
    <text evidence="2">The sequence shown here is derived from an EMBL/GenBank/DDBJ whole genome shotgun (WGS) entry which is preliminary data.</text>
</comment>
<dbReference type="Gene3D" id="1.10.150.80">
    <property type="entry name" value="HRDC domain"/>
    <property type="match status" value="1"/>
</dbReference>
<evidence type="ECO:0000313" key="3">
    <source>
        <dbReference type="Proteomes" id="UP000809243"/>
    </source>
</evidence>
<dbReference type="InterPro" id="IPR010924">
    <property type="entry name" value="Rpo4"/>
</dbReference>
<dbReference type="GO" id="GO:0003899">
    <property type="term" value="F:DNA-directed RNA polymerase activity"/>
    <property type="evidence" value="ECO:0007669"/>
    <property type="project" value="UniProtKB-UniRule"/>
</dbReference>
<dbReference type="HAMAP" id="MF_00864">
    <property type="entry name" value="RNApol_arch_Rpo4"/>
    <property type="match status" value="1"/>
</dbReference>
<dbReference type="SUPFAM" id="SSF47819">
    <property type="entry name" value="HRDC-like"/>
    <property type="match status" value="1"/>
</dbReference>
<dbReference type="GO" id="GO:0005737">
    <property type="term" value="C:cytoplasm"/>
    <property type="evidence" value="ECO:0007669"/>
    <property type="project" value="UniProtKB-SubCell"/>
</dbReference>
<organism evidence="2 3">
    <name type="scientific">Candidatus Iainarchaeum sp</name>
    <dbReference type="NCBI Taxonomy" id="3101447"/>
    <lineage>
        <taxon>Archaea</taxon>
        <taxon>Candidatus Iainarchaeota</taxon>
        <taxon>Candidatus Iainarchaeia</taxon>
        <taxon>Candidatus Iainarchaeales</taxon>
        <taxon>Candidatus Iainarchaeaceae</taxon>
        <taxon>Candidatus Iainarchaeum</taxon>
    </lineage>
</organism>
<keyword evidence="1" id="KW-0808">Transferase</keyword>
<dbReference type="Proteomes" id="UP000809243">
    <property type="component" value="Unassembled WGS sequence"/>
</dbReference>
<comment type="catalytic activity">
    <reaction evidence="1">
        <text>RNA(n) + a ribonucleoside 5'-triphosphate = RNA(n+1) + diphosphate</text>
        <dbReference type="Rhea" id="RHEA:21248"/>
        <dbReference type="Rhea" id="RHEA-COMP:14527"/>
        <dbReference type="Rhea" id="RHEA-COMP:17342"/>
        <dbReference type="ChEBI" id="CHEBI:33019"/>
        <dbReference type="ChEBI" id="CHEBI:61557"/>
        <dbReference type="ChEBI" id="CHEBI:140395"/>
        <dbReference type="EC" id="2.7.7.6"/>
    </reaction>
</comment>
<protein>
    <recommendedName>
        <fullName evidence="1">DNA-directed RNA polymerase subunit Rpo4</fullName>
        <ecNumber evidence="1">2.7.7.6</ecNumber>
    </recommendedName>
    <alternativeName>
        <fullName evidence="1">DNA-directed RNA polymerase subunit F</fullName>
    </alternativeName>
</protein>
<dbReference type="GO" id="GO:0000428">
    <property type="term" value="C:DNA-directed RNA polymerase complex"/>
    <property type="evidence" value="ECO:0007669"/>
    <property type="project" value="UniProtKB-KW"/>
</dbReference>
<comment type="similarity">
    <text evidence="1">Belongs to the eukaryotic RPB4 RNA polymerase subunit family.</text>
</comment>
<dbReference type="EC" id="2.7.7.6" evidence="1"/>
<dbReference type="InterPro" id="IPR005574">
    <property type="entry name" value="Rpb4/RPC9"/>
</dbReference>
<dbReference type="Pfam" id="PF03874">
    <property type="entry name" value="RNA_pol_Rpb4"/>
    <property type="match status" value="1"/>
</dbReference>
<dbReference type="Gene3D" id="6.10.140.10">
    <property type="match status" value="1"/>
</dbReference>
<comment type="subunit">
    <text evidence="1">Part of the RNA polymerase complex. Forms a stalk with Rpo7 that extends from the main structure.</text>
</comment>
<dbReference type="GO" id="GO:0000166">
    <property type="term" value="F:nucleotide binding"/>
    <property type="evidence" value="ECO:0007669"/>
    <property type="project" value="InterPro"/>
</dbReference>
<dbReference type="GO" id="GO:0006352">
    <property type="term" value="P:DNA-templated transcription initiation"/>
    <property type="evidence" value="ECO:0007669"/>
    <property type="project" value="InterPro"/>
</dbReference>
<gene>
    <name evidence="1" type="primary">rpo4</name>
    <name evidence="1" type="synonym">rpoF</name>
    <name evidence="2" type="ORF">JW744_04910</name>
</gene>
<comment type="function">
    <text evidence="1">DNA-dependent RNA polymerase (RNAP) catalyzes the transcription of DNA into RNA using the four ribonucleoside triphosphates as substrates. This subunit is less well bound than the others.</text>
</comment>
<keyword evidence="1" id="KW-0963">Cytoplasm</keyword>
<dbReference type="PANTHER" id="PTHR39646:SF1">
    <property type="entry name" value="DNA-DIRECTED RNA POLYMERASE SUBUNIT RPO4"/>
    <property type="match status" value="1"/>
</dbReference>
<dbReference type="InterPro" id="IPR010997">
    <property type="entry name" value="HRDC-like_sf"/>
</dbReference>
<accession>A0A938YYP9</accession>
<sequence>MIGEKVLHQKPVSLNEVKQLLSDRKKEKDLSYEQDLTLKYAKRFTKLSPANAEKLLEEVRKIVGISDAQASKIVDLLPEKKETLEMVFPKDSKIGEATIEKILGLCNKYRK</sequence>
<name>A0A938YYP9_9ARCH</name>
<comment type="subcellular location">
    <subcellularLocation>
        <location evidence="1">Cytoplasm</location>
    </subcellularLocation>
</comment>
<evidence type="ECO:0000313" key="2">
    <source>
        <dbReference type="EMBL" id="MBN2067783.1"/>
    </source>
</evidence>
<keyword evidence="1" id="KW-0804">Transcription</keyword>
<dbReference type="AlphaFoldDB" id="A0A938YYP9"/>
<keyword evidence="1 2" id="KW-0240">DNA-directed RNA polymerase</keyword>
<dbReference type="PANTHER" id="PTHR39646">
    <property type="entry name" value="RNA POLYMERASE RPB4"/>
    <property type="match status" value="1"/>
</dbReference>
<dbReference type="InterPro" id="IPR044876">
    <property type="entry name" value="HRDC_dom_sf"/>
</dbReference>
<keyword evidence="1" id="KW-0548">Nucleotidyltransferase</keyword>
<proteinExistence type="inferred from homology"/>